<dbReference type="AlphaFoldDB" id="A0AAD6Z0M9"/>
<keyword evidence="2" id="KW-1185">Reference proteome</keyword>
<gene>
    <name evidence="1" type="ORF">DFH08DRAFT_826347</name>
</gene>
<dbReference type="Proteomes" id="UP001218218">
    <property type="component" value="Unassembled WGS sequence"/>
</dbReference>
<name>A0AAD6Z0M9_9AGAR</name>
<evidence type="ECO:0000313" key="2">
    <source>
        <dbReference type="Proteomes" id="UP001218218"/>
    </source>
</evidence>
<accession>A0AAD6Z0M9</accession>
<dbReference type="EMBL" id="JARIHO010000112">
    <property type="protein sequence ID" value="KAJ7302748.1"/>
    <property type="molecule type" value="Genomic_DNA"/>
</dbReference>
<proteinExistence type="predicted"/>
<reference evidence="1" key="1">
    <citation type="submission" date="2023-03" db="EMBL/GenBank/DDBJ databases">
        <title>Massive genome expansion in bonnet fungi (Mycena s.s.) driven by repeated elements and novel gene families across ecological guilds.</title>
        <authorList>
            <consortium name="Lawrence Berkeley National Laboratory"/>
            <person name="Harder C.B."/>
            <person name="Miyauchi S."/>
            <person name="Viragh M."/>
            <person name="Kuo A."/>
            <person name="Thoen E."/>
            <person name="Andreopoulos B."/>
            <person name="Lu D."/>
            <person name="Skrede I."/>
            <person name="Drula E."/>
            <person name="Henrissat B."/>
            <person name="Morin E."/>
            <person name="Kohler A."/>
            <person name="Barry K."/>
            <person name="LaButti K."/>
            <person name="Morin E."/>
            <person name="Salamov A."/>
            <person name="Lipzen A."/>
            <person name="Mereny Z."/>
            <person name="Hegedus B."/>
            <person name="Baldrian P."/>
            <person name="Stursova M."/>
            <person name="Weitz H."/>
            <person name="Taylor A."/>
            <person name="Grigoriev I.V."/>
            <person name="Nagy L.G."/>
            <person name="Martin F."/>
            <person name="Kauserud H."/>
        </authorList>
    </citation>
    <scope>NUCLEOTIDE SEQUENCE</scope>
    <source>
        <strain evidence="1">CBHHK002</strain>
    </source>
</reference>
<organism evidence="1 2">
    <name type="scientific">Mycena albidolilacea</name>
    <dbReference type="NCBI Taxonomy" id="1033008"/>
    <lineage>
        <taxon>Eukaryota</taxon>
        <taxon>Fungi</taxon>
        <taxon>Dikarya</taxon>
        <taxon>Basidiomycota</taxon>
        <taxon>Agaricomycotina</taxon>
        <taxon>Agaricomycetes</taxon>
        <taxon>Agaricomycetidae</taxon>
        <taxon>Agaricales</taxon>
        <taxon>Marasmiineae</taxon>
        <taxon>Mycenaceae</taxon>
        <taxon>Mycena</taxon>
    </lineage>
</organism>
<evidence type="ECO:0000313" key="1">
    <source>
        <dbReference type="EMBL" id="KAJ7302748.1"/>
    </source>
</evidence>
<sequence>MQISKSDTFCCKRHSLQDIRHDSRKPDTPLGYRGLALPSSHILAVAMPRNSGTQGASDTPPDTVLEQFRSFPTNFRTKHPQLSSDTAWVDDLKEWLHQREDLNHLLDPTISETLKLLGPVFQRLFRCLRFSVPASGLDLFNNNESERNLDWDPSLASFFDWVEATALGSGSRPSSLESNDFSPPEPWAARGSGSINLFLPPNIIPSNWSAPEFTGTNYGTNPTHSKTPVCDTATQTWVNWVDMGLKFERKYEWLKGAMGLNDRCRGNGGQRN</sequence>
<comment type="caution">
    <text evidence="1">The sequence shown here is derived from an EMBL/GenBank/DDBJ whole genome shotgun (WGS) entry which is preliminary data.</text>
</comment>
<protein>
    <submittedName>
        <fullName evidence="1">Uncharacterized protein</fullName>
    </submittedName>
</protein>